<evidence type="ECO:0000313" key="1">
    <source>
        <dbReference type="EMBL" id="KAJ1345660.1"/>
    </source>
</evidence>
<protein>
    <submittedName>
        <fullName evidence="1">Uncharacterized protein</fullName>
    </submittedName>
</protein>
<keyword evidence="2" id="KW-1185">Reference proteome</keyword>
<evidence type="ECO:0000313" key="2">
    <source>
        <dbReference type="Proteomes" id="UP001196413"/>
    </source>
</evidence>
<comment type="caution">
    <text evidence="1">The sequence shown here is derived from an EMBL/GenBank/DDBJ whole genome shotgun (WGS) entry which is preliminary data.</text>
</comment>
<gene>
    <name evidence="1" type="ORF">KIN20_000251</name>
</gene>
<proteinExistence type="predicted"/>
<dbReference type="EMBL" id="JAHQIW010000050">
    <property type="protein sequence ID" value="KAJ1345660.1"/>
    <property type="molecule type" value="Genomic_DNA"/>
</dbReference>
<sequence length="56" mass="6659">MSNYRVMNDFDETDIRRVERDVVLLCGIFDIHTFCGNRYRSIGICAVNYETCREFT</sequence>
<dbReference type="Proteomes" id="UP001196413">
    <property type="component" value="Unassembled WGS sequence"/>
</dbReference>
<dbReference type="AlphaFoldDB" id="A0AAD5LS69"/>
<organism evidence="1 2">
    <name type="scientific">Parelaphostrongylus tenuis</name>
    <name type="common">Meningeal worm</name>
    <dbReference type="NCBI Taxonomy" id="148309"/>
    <lineage>
        <taxon>Eukaryota</taxon>
        <taxon>Metazoa</taxon>
        <taxon>Ecdysozoa</taxon>
        <taxon>Nematoda</taxon>
        <taxon>Chromadorea</taxon>
        <taxon>Rhabditida</taxon>
        <taxon>Rhabditina</taxon>
        <taxon>Rhabditomorpha</taxon>
        <taxon>Strongyloidea</taxon>
        <taxon>Metastrongylidae</taxon>
        <taxon>Parelaphostrongylus</taxon>
    </lineage>
</organism>
<reference evidence="1" key="1">
    <citation type="submission" date="2021-06" db="EMBL/GenBank/DDBJ databases">
        <title>Parelaphostrongylus tenuis whole genome reference sequence.</title>
        <authorList>
            <person name="Garwood T.J."/>
            <person name="Larsen P.A."/>
            <person name="Fountain-Jones N.M."/>
            <person name="Garbe J.R."/>
            <person name="Macchietto M.G."/>
            <person name="Kania S.A."/>
            <person name="Gerhold R.W."/>
            <person name="Richards J.E."/>
            <person name="Wolf T.M."/>
        </authorList>
    </citation>
    <scope>NUCLEOTIDE SEQUENCE</scope>
    <source>
        <strain evidence="1">MNPRO001-30</strain>
        <tissue evidence="1">Meninges</tissue>
    </source>
</reference>
<accession>A0AAD5LS69</accession>
<name>A0AAD5LS69_PARTN</name>